<dbReference type="RefSeq" id="YP_009168436.1">
    <property type="nucleotide sequence ID" value="NC_027988.2"/>
</dbReference>
<proteinExistence type="predicted"/>
<protein>
    <submittedName>
        <fullName evidence="1">Uncharacterized protein</fullName>
    </submittedName>
</protein>
<evidence type="ECO:0000313" key="1">
    <source>
        <dbReference type="EMBL" id="AJT60757.1"/>
    </source>
</evidence>
<keyword evidence="2" id="KW-1185">Reference proteome</keyword>
<dbReference type="KEGG" id="vg:26040379"/>
<accession>A0A0R6CJ16</accession>
<dbReference type="EMBL" id="KP774835">
    <property type="protein sequence ID" value="AJT60757.1"/>
    <property type="molecule type" value="Genomic_DNA"/>
</dbReference>
<sequence>MHIPVWATHLFTFKLGKAECVVAVTEGKYQYLRNSRGRKEEEYDHEWGVNEWTRALKDVSFQCRIEEINFSLENE</sequence>
<name>A0A0R6CJ16_9CAUD</name>
<organism evidence="1 2">
    <name type="scientific">Citrobacter phage CVT22</name>
    <dbReference type="NCBI Taxonomy" id="1622234"/>
    <lineage>
        <taxon>Viruses</taxon>
        <taxon>Duplodnaviria</taxon>
        <taxon>Heunggongvirae</taxon>
        <taxon>Uroviricota</taxon>
        <taxon>Caudoviricetes</taxon>
        <taxon>Zobellviridae</taxon>
        <taxon>Citrovirus</taxon>
        <taxon>Citrovirus coptotermitis</taxon>
    </lineage>
</organism>
<reference evidence="1 2" key="1">
    <citation type="journal article" date="2015" name="Genome Announc.">
        <title>Complete Genome Sequence of Citrobacter Phage CVT22 Isolated from the Gut of the Formosan Subterranean Termite, Coptotermes formosanus Shiraki.</title>
        <authorList>
            <person name="Tikhe C.V."/>
            <person name="Martin T.M."/>
            <person name="Gissendanner C.R."/>
            <person name="Husseneder C."/>
        </authorList>
    </citation>
    <scope>NUCLEOTIDE SEQUENCE [LARGE SCALE GENOMIC DNA]</scope>
</reference>
<dbReference type="GeneID" id="26040379"/>
<evidence type="ECO:0000313" key="2">
    <source>
        <dbReference type="Proteomes" id="UP000202282"/>
    </source>
</evidence>
<dbReference type="Proteomes" id="UP000202282">
    <property type="component" value="Segment"/>
</dbReference>